<protein>
    <submittedName>
        <fullName evidence="1">Uncharacterized protein</fullName>
    </submittedName>
</protein>
<dbReference type="EMBL" id="CAUYUJ010016326">
    <property type="protein sequence ID" value="CAK0864054.1"/>
    <property type="molecule type" value="Genomic_DNA"/>
</dbReference>
<evidence type="ECO:0000313" key="1">
    <source>
        <dbReference type="EMBL" id="CAK0864054.1"/>
    </source>
</evidence>
<evidence type="ECO:0000313" key="2">
    <source>
        <dbReference type="Proteomes" id="UP001189429"/>
    </source>
</evidence>
<comment type="caution">
    <text evidence="1">The sequence shown here is derived from an EMBL/GenBank/DDBJ whole genome shotgun (WGS) entry which is preliminary data.</text>
</comment>
<organism evidence="1 2">
    <name type="scientific">Prorocentrum cordatum</name>
    <dbReference type="NCBI Taxonomy" id="2364126"/>
    <lineage>
        <taxon>Eukaryota</taxon>
        <taxon>Sar</taxon>
        <taxon>Alveolata</taxon>
        <taxon>Dinophyceae</taxon>
        <taxon>Prorocentrales</taxon>
        <taxon>Prorocentraceae</taxon>
        <taxon>Prorocentrum</taxon>
    </lineage>
</organism>
<sequence>ENHAKTREMYTILSAVASCPMSDDDPNVPQKCAALFRAAPGGAVWKNLQAFGRLAPWMKVQTQENGSHRSEDVVEALEWMLPLANTQQESFVVVLDWHSGRLTEEVADCVRRKGHVLLFHGGGCAPFTQVSDAYLHALAQRLVTQCENEPALEEMNRAAATLERAMATAQGQEWAARMRRRCVERRLRNQMLEEGLTERVASSATGALLRNWAELVKAEEFERRRKQKEKEEEEAEDLEGHMAARTLPQKAASDAKLAQLKQAHASRAHLGALRRADLCHTARQRWLQLEFPVDLAARRRQPMQSMRRAGALKAWESDIQHLLDNRFSTARVTVPHLWHPLPNLTTEWAQTLPFDGGRQHGKVRRGLRFQQFLAPLFPPDRF</sequence>
<keyword evidence="2" id="KW-1185">Reference proteome</keyword>
<gene>
    <name evidence="1" type="ORF">PCOR1329_LOCUS52036</name>
</gene>
<accession>A0ABN9UXD6</accession>
<feature type="non-terminal residue" evidence="1">
    <location>
        <position position="1"/>
    </location>
</feature>
<reference evidence="1" key="1">
    <citation type="submission" date="2023-10" db="EMBL/GenBank/DDBJ databases">
        <authorList>
            <person name="Chen Y."/>
            <person name="Shah S."/>
            <person name="Dougan E. K."/>
            <person name="Thang M."/>
            <person name="Chan C."/>
        </authorList>
    </citation>
    <scope>NUCLEOTIDE SEQUENCE [LARGE SCALE GENOMIC DNA]</scope>
</reference>
<proteinExistence type="predicted"/>
<name>A0ABN9UXD6_9DINO</name>
<dbReference type="Proteomes" id="UP001189429">
    <property type="component" value="Unassembled WGS sequence"/>
</dbReference>